<keyword evidence="3 5" id="KW-1133">Transmembrane helix</keyword>
<feature type="transmembrane region" description="Helical" evidence="5">
    <location>
        <begin position="175"/>
        <end position="192"/>
    </location>
</feature>
<feature type="transmembrane region" description="Helical" evidence="5">
    <location>
        <begin position="365"/>
        <end position="394"/>
    </location>
</feature>
<feature type="transmembrane region" description="Helical" evidence="5">
    <location>
        <begin position="76"/>
        <end position="98"/>
    </location>
</feature>
<dbReference type="InterPro" id="IPR007016">
    <property type="entry name" value="O-antigen_ligase-rel_domated"/>
</dbReference>
<name>A0A2U8W4J2_9HYPH</name>
<feature type="domain" description="O-antigen ligase-related" evidence="6">
    <location>
        <begin position="205"/>
        <end position="349"/>
    </location>
</feature>
<evidence type="ECO:0000256" key="4">
    <source>
        <dbReference type="ARBA" id="ARBA00023136"/>
    </source>
</evidence>
<feature type="transmembrane region" description="Helical" evidence="5">
    <location>
        <begin position="333"/>
        <end position="359"/>
    </location>
</feature>
<dbReference type="Pfam" id="PF04932">
    <property type="entry name" value="Wzy_C"/>
    <property type="match status" value="1"/>
</dbReference>
<dbReference type="OrthoDB" id="9796592at2"/>
<gene>
    <name evidence="7" type="ORF">DK389_08405</name>
</gene>
<feature type="transmembrane region" description="Helical" evidence="5">
    <location>
        <begin position="104"/>
        <end position="124"/>
    </location>
</feature>
<evidence type="ECO:0000256" key="1">
    <source>
        <dbReference type="ARBA" id="ARBA00004141"/>
    </source>
</evidence>
<evidence type="ECO:0000256" key="3">
    <source>
        <dbReference type="ARBA" id="ARBA00022989"/>
    </source>
</evidence>
<evidence type="ECO:0000256" key="5">
    <source>
        <dbReference type="SAM" id="Phobius"/>
    </source>
</evidence>
<dbReference type="PANTHER" id="PTHR37422">
    <property type="entry name" value="TEICHURONIC ACID BIOSYNTHESIS PROTEIN TUAE"/>
    <property type="match status" value="1"/>
</dbReference>
<feature type="transmembrane region" description="Helical" evidence="5">
    <location>
        <begin position="238"/>
        <end position="256"/>
    </location>
</feature>
<keyword evidence="4 5" id="KW-0472">Membrane</keyword>
<evidence type="ECO:0000256" key="2">
    <source>
        <dbReference type="ARBA" id="ARBA00022692"/>
    </source>
</evidence>
<dbReference type="AlphaFoldDB" id="A0A2U8W4J2"/>
<keyword evidence="2 5" id="KW-0812">Transmembrane</keyword>
<dbReference type="EMBL" id="CP029550">
    <property type="protein sequence ID" value="AWN40548.1"/>
    <property type="molecule type" value="Genomic_DNA"/>
</dbReference>
<reference evidence="8" key="1">
    <citation type="submission" date="2018-05" db="EMBL/GenBank/DDBJ databases">
        <title>Complete Genome Sequence of Methylobacterium sp. 17SD2-17.</title>
        <authorList>
            <person name="Srinivasan S."/>
        </authorList>
    </citation>
    <scope>NUCLEOTIDE SEQUENCE [LARGE SCALE GENOMIC DNA]</scope>
    <source>
        <strain evidence="8">17SD2-17</strain>
    </source>
</reference>
<dbReference type="PANTHER" id="PTHR37422:SF13">
    <property type="entry name" value="LIPOPOLYSACCHARIDE BIOSYNTHESIS PROTEIN PA4999-RELATED"/>
    <property type="match status" value="1"/>
</dbReference>
<keyword evidence="8" id="KW-1185">Reference proteome</keyword>
<protein>
    <recommendedName>
        <fullName evidence="6">O-antigen ligase-related domain-containing protein</fullName>
    </recommendedName>
</protein>
<dbReference type="GO" id="GO:0016020">
    <property type="term" value="C:membrane"/>
    <property type="evidence" value="ECO:0007669"/>
    <property type="project" value="UniProtKB-SubCell"/>
</dbReference>
<feature type="transmembrane region" description="Helical" evidence="5">
    <location>
        <begin position="136"/>
        <end position="155"/>
    </location>
</feature>
<dbReference type="Proteomes" id="UP000245926">
    <property type="component" value="Chromosome"/>
</dbReference>
<sequence length="422" mass="45559">MALLLERRARMTALQPINLIVGIVLAYLVSFCDQAIDLAYGIPPLYGQVLCLAILFACAVTDLASGDGYSFALTRAQARFIILLGVYVVWVAAAYLYSSQSDNTILRLVTLWKPVAFMVVCVPLFRRRGAAETLRFACLVAALFGSGMAIFDFFVPTFSTVPGRGAGFYLNPNDTGFMLVALAVVATSPSRIQMNYLLWAVVTPGAFMTFSRAAWMMLIIGLSGQALLGHFGGGRRRFIFVGAVGACLAFMFVLYATGGLYDFVATTNLAAYLDPNTVVRLGAYGANLDDASALERQAALERGLQTFYSAPILGRGLGYTFEWDFQVSTHNTYVMFLAEMGLVGFAIYCALLGVALAGATGNARLLVVLFAFASFFSHNMLDVPGFALVLVLAVTSEGEEVHRHVAVGSRETGMPEGLRSWP</sequence>
<feature type="transmembrane region" description="Helical" evidence="5">
    <location>
        <begin position="12"/>
        <end position="30"/>
    </location>
</feature>
<proteinExistence type="predicted"/>
<dbReference type="KEGG" id="mets:DK389_08405"/>
<evidence type="ECO:0000259" key="6">
    <source>
        <dbReference type="Pfam" id="PF04932"/>
    </source>
</evidence>
<evidence type="ECO:0000313" key="8">
    <source>
        <dbReference type="Proteomes" id="UP000245926"/>
    </source>
</evidence>
<accession>A0A2U8W4J2</accession>
<comment type="subcellular location">
    <subcellularLocation>
        <location evidence="1">Membrane</location>
        <topology evidence="1">Multi-pass membrane protein</topology>
    </subcellularLocation>
</comment>
<organism evidence="7 8">
    <name type="scientific">Methylobacterium durans</name>
    <dbReference type="NCBI Taxonomy" id="2202825"/>
    <lineage>
        <taxon>Bacteria</taxon>
        <taxon>Pseudomonadati</taxon>
        <taxon>Pseudomonadota</taxon>
        <taxon>Alphaproteobacteria</taxon>
        <taxon>Hyphomicrobiales</taxon>
        <taxon>Methylobacteriaceae</taxon>
        <taxon>Methylobacterium</taxon>
    </lineage>
</organism>
<evidence type="ECO:0000313" key="7">
    <source>
        <dbReference type="EMBL" id="AWN40548.1"/>
    </source>
</evidence>
<dbReference type="InterPro" id="IPR051533">
    <property type="entry name" value="WaaL-like"/>
</dbReference>
<feature type="transmembrane region" description="Helical" evidence="5">
    <location>
        <begin position="45"/>
        <end position="64"/>
    </location>
</feature>